<evidence type="ECO:0000256" key="1">
    <source>
        <dbReference type="ARBA" id="ARBA00010342"/>
    </source>
</evidence>
<keyword evidence="2 7" id="KW-0349">Heme</keyword>
<dbReference type="Pfam" id="PF03918">
    <property type="entry name" value="CcmH"/>
    <property type="match status" value="1"/>
</dbReference>
<evidence type="ECO:0000313" key="10">
    <source>
        <dbReference type="Proteomes" id="UP000244940"/>
    </source>
</evidence>
<organism evidence="9 10">
    <name type="scientific">Pararhodobacter marinus</name>
    <dbReference type="NCBI Taxonomy" id="2184063"/>
    <lineage>
        <taxon>Bacteria</taxon>
        <taxon>Pseudomonadati</taxon>
        <taxon>Pseudomonadota</taxon>
        <taxon>Alphaproteobacteria</taxon>
        <taxon>Rhodobacterales</taxon>
        <taxon>Paracoccaceae</taxon>
        <taxon>Pararhodobacter</taxon>
    </lineage>
</organism>
<evidence type="ECO:0000256" key="5">
    <source>
        <dbReference type="ARBA" id="ARBA00022748"/>
    </source>
</evidence>
<dbReference type="GO" id="GO:0017004">
    <property type="term" value="P:cytochrome complex assembly"/>
    <property type="evidence" value="ECO:0007669"/>
    <property type="project" value="UniProtKB-KW"/>
</dbReference>
<evidence type="ECO:0000256" key="2">
    <source>
        <dbReference type="ARBA" id="ARBA00022617"/>
    </source>
</evidence>
<dbReference type="RefSeq" id="WP_109532342.1">
    <property type="nucleotide sequence ID" value="NZ_CAXQGC010000414.1"/>
</dbReference>
<comment type="similarity">
    <text evidence="1 7">Belongs to the CcmH/CycL/Ccl2/NrfF family.</text>
</comment>
<evidence type="ECO:0000259" key="8">
    <source>
        <dbReference type="Pfam" id="PF03918"/>
    </source>
</evidence>
<dbReference type="InterPro" id="IPR051263">
    <property type="entry name" value="C-type_cytochrome_biogenesis"/>
</dbReference>
<keyword evidence="10" id="KW-1185">Reference proteome</keyword>
<evidence type="ECO:0000256" key="7">
    <source>
        <dbReference type="RuleBase" id="RU364112"/>
    </source>
</evidence>
<evidence type="ECO:0000256" key="6">
    <source>
        <dbReference type="ARBA" id="ARBA00023004"/>
    </source>
</evidence>
<dbReference type="PANTHER" id="PTHR47870">
    <property type="entry name" value="CYTOCHROME C-TYPE BIOGENESIS PROTEIN CCMH"/>
    <property type="match status" value="1"/>
</dbReference>
<dbReference type="GeneID" id="94364378"/>
<comment type="function">
    <text evidence="7">Possible subunit of a heme lyase.</text>
</comment>
<name>A0A2U2CE76_9RHOB</name>
<dbReference type="EMBL" id="QEYD01000003">
    <property type="protein sequence ID" value="PWE30195.1"/>
    <property type="molecule type" value="Genomic_DNA"/>
</dbReference>
<dbReference type="Gene3D" id="1.10.8.640">
    <property type="entry name" value="Cytochrome C biogenesis protein"/>
    <property type="match status" value="1"/>
</dbReference>
<dbReference type="AlphaFoldDB" id="A0A2U2CE76"/>
<keyword evidence="5" id="KW-0201">Cytochrome c-type biogenesis</keyword>
<dbReference type="InterPro" id="IPR038297">
    <property type="entry name" value="CcmH/CycL/NrfF/Ccl2_sf"/>
</dbReference>
<keyword evidence="7" id="KW-1133">Transmembrane helix</keyword>
<feature type="domain" description="CcmH/CycL/Ccl2/NrfF N-terminal" evidence="8">
    <location>
        <begin position="8"/>
        <end position="146"/>
    </location>
</feature>
<reference evidence="9 10" key="1">
    <citation type="submission" date="2018-05" db="EMBL/GenBank/DDBJ databases">
        <title>Pararhodobacter marina sp. nov., isolated from deep-sea water of the Indian Ocean.</title>
        <authorList>
            <person name="Lai Q.Sr."/>
            <person name="Liu X."/>
            <person name="Shao Z."/>
        </authorList>
    </citation>
    <scope>NUCLEOTIDE SEQUENCE [LARGE SCALE GENOMIC DNA]</scope>
    <source>
        <strain evidence="9 10">CIC4N-9</strain>
    </source>
</reference>
<evidence type="ECO:0000256" key="3">
    <source>
        <dbReference type="ARBA" id="ARBA00022723"/>
    </source>
</evidence>
<evidence type="ECO:0000256" key="4">
    <source>
        <dbReference type="ARBA" id="ARBA00022729"/>
    </source>
</evidence>
<evidence type="ECO:0000313" key="9">
    <source>
        <dbReference type="EMBL" id="PWE30195.1"/>
    </source>
</evidence>
<dbReference type="OrthoDB" id="9804975at2"/>
<keyword evidence="4 7" id="KW-0732">Signal</keyword>
<dbReference type="InterPro" id="IPR005616">
    <property type="entry name" value="CcmH/CycL/Ccl2/NrfF_N"/>
</dbReference>
<keyword evidence="7" id="KW-0812">Transmembrane</keyword>
<feature type="transmembrane region" description="Helical" evidence="7">
    <location>
        <begin position="103"/>
        <end position="124"/>
    </location>
</feature>
<gene>
    <name evidence="9" type="ORF">C4N9_05720</name>
</gene>
<sequence>MRRLLLALTMLALALPALAVQPDEILADPALEARAREITAELRCVVCRNESVDDSNADIARDIRLMVRERLVAGDTNEEAIQYMVDRFGEFVLLNPRATGANLILWVTGPVLLIVGLGIALVAIRRRKPGPEALSDAEEARLRQLLEE</sequence>
<proteinExistence type="inferred from homology"/>
<dbReference type="GO" id="GO:0005886">
    <property type="term" value="C:plasma membrane"/>
    <property type="evidence" value="ECO:0007669"/>
    <property type="project" value="TreeGrafter"/>
</dbReference>
<dbReference type="Proteomes" id="UP000244940">
    <property type="component" value="Unassembled WGS sequence"/>
</dbReference>
<keyword evidence="6 7" id="KW-0408">Iron</keyword>
<protein>
    <recommendedName>
        <fullName evidence="7">Cytochrome c-type biogenesis protein</fullName>
    </recommendedName>
</protein>
<dbReference type="GO" id="GO:0046872">
    <property type="term" value="F:metal ion binding"/>
    <property type="evidence" value="ECO:0007669"/>
    <property type="project" value="UniProtKB-KW"/>
</dbReference>
<feature type="signal peptide" evidence="7">
    <location>
        <begin position="1"/>
        <end position="19"/>
    </location>
</feature>
<feature type="chain" id="PRO_5015373443" description="Cytochrome c-type biogenesis protein" evidence="7">
    <location>
        <begin position="20"/>
        <end position="148"/>
    </location>
</feature>
<accession>A0A2U2CE76</accession>
<dbReference type="PANTHER" id="PTHR47870:SF1">
    <property type="entry name" value="CYTOCHROME C-TYPE BIOGENESIS PROTEIN CCMH"/>
    <property type="match status" value="1"/>
</dbReference>
<keyword evidence="3 7" id="KW-0479">Metal-binding</keyword>
<keyword evidence="7" id="KW-0472">Membrane</keyword>
<comment type="caution">
    <text evidence="9">The sequence shown here is derived from an EMBL/GenBank/DDBJ whole genome shotgun (WGS) entry which is preliminary data.</text>
</comment>
<dbReference type="CDD" id="cd16378">
    <property type="entry name" value="CcmH_N"/>
    <property type="match status" value="1"/>
</dbReference>